<dbReference type="Gene3D" id="3.90.820.10">
    <property type="entry name" value="Structural Genomics, Unknown Function 30-nov-00 1gh9 Mol_id"/>
    <property type="match status" value="1"/>
</dbReference>
<dbReference type="OrthoDB" id="7584480at2"/>
<dbReference type="Proteomes" id="UP000323876">
    <property type="component" value="Unassembled WGS sequence"/>
</dbReference>
<dbReference type="InterPro" id="IPR005153">
    <property type="entry name" value="MbtH-like_dom"/>
</dbReference>
<organism evidence="2 3">
    <name type="scientific">Nocardia colli</name>
    <dbReference type="NCBI Taxonomy" id="2545717"/>
    <lineage>
        <taxon>Bacteria</taxon>
        <taxon>Bacillati</taxon>
        <taxon>Actinomycetota</taxon>
        <taxon>Actinomycetes</taxon>
        <taxon>Mycobacteriales</taxon>
        <taxon>Nocardiaceae</taxon>
        <taxon>Nocardia</taxon>
    </lineage>
</organism>
<feature type="domain" description="MbtH-like" evidence="1">
    <location>
        <begin position="6"/>
        <end position="53"/>
    </location>
</feature>
<keyword evidence="3" id="KW-1185">Reference proteome</keyword>
<dbReference type="PANTHER" id="PTHR38444:SF1">
    <property type="entry name" value="ENTEROBACTIN BIOSYNTHESIS PROTEIN YBDZ"/>
    <property type="match status" value="1"/>
</dbReference>
<dbReference type="InterPro" id="IPR037407">
    <property type="entry name" value="MLP_fam"/>
</dbReference>
<gene>
    <name evidence="2" type="ORF">F3087_28595</name>
</gene>
<dbReference type="SMART" id="SM00923">
    <property type="entry name" value="MbtH"/>
    <property type="match status" value="1"/>
</dbReference>
<dbReference type="PANTHER" id="PTHR38444">
    <property type="entry name" value="ENTEROBACTIN BIOSYNTHESIS PROTEIN YBDZ"/>
    <property type="match status" value="1"/>
</dbReference>
<dbReference type="EMBL" id="VXLC01000015">
    <property type="protein sequence ID" value="KAA8885593.1"/>
    <property type="molecule type" value="Genomic_DNA"/>
</dbReference>
<evidence type="ECO:0000313" key="3">
    <source>
        <dbReference type="Proteomes" id="UP000323876"/>
    </source>
</evidence>
<dbReference type="AlphaFoldDB" id="A0A5N0E9I7"/>
<sequence>MGVTVTTDERTYLVVRNHEEQYSIWPDGRDVPDGWAAAGFAGPKDECLAHIAEVWTDMRPLSLRRATDNEGGVRLD</sequence>
<dbReference type="GO" id="GO:0019290">
    <property type="term" value="P:siderophore biosynthetic process"/>
    <property type="evidence" value="ECO:0007669"/>
    <property type="project" value="TreeGrafter"/>
</dbReference>
<proteinExistence type="predicted"/>
<evidence type="ECO:0000313" key="2">
    <source>
        <dbReference type="EMBL" id="KAA8885593.1"/>
    </source>
</evidence>
<evidence type="ECO:0000259" key="1">
    <source>
        <dbReference type="SMART" id="SM00923"/>
    </source>
</evidence>
<name>A0A5N0E9I7_9NOCA</name>
<reference evidence="2 3" key="1">
    <citation type="submission" date="2019-09" db="EMBL/GenBank/DDBJ databases">
        <authorList>
            <person name="Wang X."/>
        </authorList>
    </citation>
    <scope>NUCLEOTIDE SEQUENCE [LARGE SCALE GENOMIC DNA]</scope>
    <source>
        <strain evidence="2 3">CICC 11023</strain>
    </source>
</reference>
<dbReference type="InterPro" id="IPR038020">
    <property type="entry name" value="MbtH-like_sf"/>
</dbReference>
<protein>
    <submittedName>
        <fullName evidence="2">MbtH family protein</fullName>
    </submittedName>
</protein>
<dbReference type="GO" id="GO:0005829">
    <property type="term" value="C:cytosol"/>
    <property type="evidence" value="ECO:0007669"/>
    <property type="project" value="TreeGrafter"/>
</dbReference>
<dbReference type="Pfam" id="PF03621">
    <property type="entry name" value="MbtH"/>
    <property type="match status" value="1"/>
</dbReference>
<accession>A0A5N0E9I7</accession>
<comment type="caution">
    <text evidence="2">The sequence shown here is derived from an EMBL/GenBank/DDBJ whole genome shotgun (WGS) entry which is preliminary data.</text>
</comment>
<dbReference type="SUPFAM" id="SSF160582">
    <property type="entry name" value="MbtH-like"/>
    <property type="match status" value="1"/>
</dbReference>